<name>L0DI57_SINAD</name>
<protein>
    <submittedName>
        <fullName evidence="1">Uncharacterized protein</fullName>
    </submittedName>
</protein>
<accession>L0DI57</accession>
<proteinExistence type="predicted"/>
<dbReference type="AlphaFoldDB" id="L0DI57"/>
<dbReference type="InterPro" id="IPR006311">
    <property type="entry name" value="TAT_signal"/>
</dbReference>
<sequence>MVPSASRRSFLAVAAVLGLAFAAGYWVTADSRAASVEVSDEESATLVGGGGYTSTPFNCAFCSLGCVFYCPTTILLSQTANAESGTDQRVVTGLVPCGGAGWIYNCSSCLGAPPPKCNQ</sequence>
<dbReference type="PROSITE" id="PS51318">
    <property type="entry name" value="TAT"/>
    <property type="match status" value="1"/>
</dbReference>
<organism evidence="1 2">
    <name type="scientific">Singulisphaera acidiphila (strain ATCC BAA-1392 / DSM 18658 / VKM B-2454 / MOB10)</name>
    <dbReference type="NCBI Taxonomy" id="886293"/>
    <lineage>
        <taxon>Bacteria</taxon>
        <taxon>Pseudomonadati</taxon>
        <taxon>Planctomycetota</taxon>
        <taxon>Planctomycetia</taxon>
        <taxon>Isosphaerales</taxon>
        <taxon>Isosphaeraceae</taxon>
        <taxon>Singulisphaera</taxon>
    </lineage>
</organism>
<dbReference type="Proteomes" id="UP000010798">
    <property type="component" value="Chromosome"/>
</dbReference>
<dbReference type="HOGENOM" id="CLU_2059855_0_0_0"/>
<keyword evidence="2" id="KW-1185">Reference proteome</keyword>
<evidence type="ECO:0000313" key="1">
    <source>
        <dbReference type="EMBL" id="AGA28493.1"/>
    </source>
</evidence>
<evidence type="ECO:0000313" key="2">
    <source>
        <dbReference type="Proteomes" id="UP000010798"/>
    </source>
</evidence>
<dbReference type="EMBL" id="CP003364">
    <property type="protein sequence ID" value="AGA28493.1"/>
    <property type="molecule type" value="Genomic_DNA"/>
</dbReference>
<dbReference type="KEGG" id="saci:Sinac_4294"/>
<gene>
    <name evidence="1" type="ordered locus">Sinac_4294</name>
</gene>
<reference evidence="1 2" key="1">
    <citation type="submission" date="2012-02" db="EMBL/GenBank/DDBJ databases">
        <title>Complete sequence of chromosome of Singulisphaera acidiphila DSM 18658.</title>
        <authorList>
            <consortium name="US DOE Joint Genome Institute (JGI-PGF)"/>
            <person name="Lucas S."/>
            <person name="Copeland A."/>
            <person name="Lapidus A."/>
            <person name="Glavina del Rio T."/>
            <person name="Dalin E."/>
            <person name="Tice H."/>
            <person name="Bruce D."/>
            <person name="Goodwin L."/>
            <person name="Pitluck S."/>
            <person name="Peters L."/>
            <person name="Ovchinnikova G."/>
            <person name="Chertkov O."/>
            <person name="Kyrpides N."/>
            <person name="Mavromatis K."/>
            <person name="Ivanova N."/>
            <person name="Brettin T."/>
            <person name="Detter J.C."/>
            <person name="Han C."/>
            <person name="Larimer F."/>
            <person name="Land M."/>
            <person name="Hauser L."/>
            <person name="Markowitz V."/>
            <person name="Cheng J.-F."/>
            <person name="Hugenholtz P."/>
            <person name="Woyke T."/>
            <person name="Wu D."/>
            <person name="Tindall B."/>
            <person name="Pomrenke H."/>
            <person name="Brambilla E."/>
            <person name="Klenk H.-P."/>
            <person name="Eisen J.A."/>
        </authorList>
    </citation>
    <scope>NUCLEOTIDE SEQUENCE [LARGE SCALE GENOMIC DNA]</scope>
    <source>
        <strain evidence="2">ATCC BAA-1392 / DSM 18658 / VKM B-2454 / MOB10</strain>
    </source>
</reference>